<protein>
    <submittedName>
        <fullName evidence="1">Uncharacterized protein</fullName>
    </submittedName>
</protein>
<organism evidence="1 2">
    <name type="scientific">Catellatospora chokoriensis</name>
    <dbReference type="NCBI Taxonomy" id="310353"/>
    <lineage>
        <taxon>Bacteria</taxon>
        <taxon>Bacillati</taxon>
        <taxon>Actinomycetota</taxon>
        <taxon>Actinomycetes</taxon>
        <taxon>Micromonosporales</taxon>
        <taxon>Micromonosporaceae</taxon>
        <taxon>Catellatospora</taxon>
    </lineage>
</organism>
<dbReference type="EMBL" id="BONG01000108">
    <property type="protein sequence ID" value="GIF94650.1"/>
    <property type="molecule type" value="Genomic_DNA"/>
</dbReference>
<accession>A0A8J3KCG0</accession>
<dbReference type="Proteomes" id="UP000619293">
    <property type="component" value="Unassembled WGS sequence"/>
</dbReference>
<name>A0A8J3KCG0_9ACTN</name>
<evidence type="ECO:0000313" key="1">
    <source>
        <dbReference type="EMBL" id="GIF94650.1"/>
    </source>
</evidence>
<evidence type="ECO:0000313" key="2">
    <source>
        <dbReference type="Proteomes" id="UP000619293"/>
    </source>
</evidence>
<reference evidence="1 2" key="1">
    <citation type="submission" date="2021-01" db="EMBL/GenBank/DDBJ databases">
        <title>Whole genome shotgun sequence of Catellatospora chokoriensis NBRC 107358.</title>
        <authorList>
            <person name="Komaki H."/>
            <person name="Tamura T."/>
        </authorList>
    </citation>
    <scope>NUCLEOTIDE SEQUENCE [LARGE SCALE GENOMIC DNA]</scope>
    <source>
        <strain evidence="1 2">NBRC 107358</strain>
    </source>
</reference>
<keyword evidence="2" id="KW-1185">Reference proteome</keyword>
<dbReference type="AlphaFoldDB" id="A0A8J3KCG0"/>
<proteinExistence type="predicted"/>
<dbReference type="RefSeq" id="WP_144121025.1">
    <property type="nucleotide sequence ID" value="NZ_BAAALB010000041.1"/>
</dbReference>
<sequence>MTVKDVQRGIGPATVVGTLVAESLAPGAVVDLPIVIRRIHRVRAGSAVDRVGGQPEVWTLLDFTCDEGLGDELAAQLSVGLLPGPWYADWTVGPAKQVVFAGRIFKVDRQDAVGLAAVREYARAVGVPEAQLDWAQ</sequence>
<comment type="caution">
    <text evidence="1">The sequence shown here is derived from an EMBL/GenBank/DDBJ whole genome shotgun (WGS) entry which is preliminary data.</text>
</comment>
<gene>
    <name evidence="1" type="ORF">Cch02nite_80940</name>
</gene>